<dbReference type="EMBL" id="LFXJ01000005">
    <property type="protein sequence ID" value="KMY31904.1"/>
    <property type="molecule type" value="Genomic_DNA"/>
</dbReference>
<dbReference type="PROSITE" id="PS50110">
    <property type="entry name" value="RESPONSE_REGULATORY"/>
    <property type="match status" value="1"/>
</dbReference>
<dbReference type="PATRIC" id="fig|582475.4.peg.855"/>
<dbReference type="InterPro" id="IPR036388">
    <property type="entry name" value="WH-like_DNA-bd_sf"/>
</dbReference>
<dbReference type="AlphaFoldDB" id="A0A0K9FBD2"/>
<feature type="modified residue" description="4-aspartylphosphate" evidence="7">
    <location>
        <position position="53"/>
    </location>
</feature>
<dbReference type="Gene3D" id="3.40.50.2300">
    <property type="match status" value="1"/>
</dbReference>
<dbReference type="InterPro" id="IPR016032">
    <property type="entry name" value="Sig_transdc_resp-reg_C-effctor"/>
</dbReference>
<evidence type="ECO:0000256" key="6">
    <source>
        <dbReference type="ARBA" id="ARBA00023163"/>
    </source>
</evidence>
<dbReference type="Pfam" id="PF00196">
    <property type="entry name" value="GerE"/>
    <property type="match status" value="1"/>
</dbReference>
<dbReference type="InterPro" id="IPR011006">
    <property type="entry name" value="CheY-like_superfamily"/>
</dbReference>
<keyword evidence="2 7" id="KW-0597">Phosphoprotein</keyword>
<dbReference type="CDD" id="cd17535">
    <property type="entry name" value="REC_NarL-like"/>
    <property type="match status" value="1"/>
</dbReference>
<evidence type="ECO:0000313" key="11">
    <source>
        <dbReference type="Proteomes" id="UP000037326"/>
    </source>
</evidence>
<dbReference type="GO" id="GO:0003677">
    <property type="term" value="F:DNA binding"/>
    <property type="evidence" value="ECO:0007669"/>
    <property type="project" value="UniProtKB-KW"/>
</dbReference>
<dbReference type="PRINTS" id="PR00038">
    <property type="entry name" value="HTHLUXR"/>
</dbReference>
<evidence type="ECO:0000256" key="1">
    <source>
        <dbReference type="ARBA" id="ARBA00004496"/>
    </source>
</evidence>
<dbReference type="SMART" id="SM00421">
    <property type="entry name" value="HTH_LUXR"/>
    <property type="match status" value="1"/>
</dbReference>
<protein>
    <recommendedName>
        <fullName evidence="12">DNA-binding response regulator</fullName>
    </recommendedName>
</protein>
<organism evidence="10 11">
    <name type="scientific">Lysinibacillus xylanilyticus</name>
    <dbReference type="NCBI Taxonomy" id="582475"/>
    <lineage>
        <taxon>Bacteria</taxon>
        <taxon>Bacillati</taxon>
        <taxon>Bacillota</taxon>
        <taxon>Bacilli</taxon>
        <taxon>Bacillales</taxon>
        <taxon>Bacillaceae</taxon>
        <taxon>Lysinibacillus</taxon>
    </lineage>
</organism>
<dbReference type="RefSeq" id="WP_049664743.1">
    <property type="nucleotide sequence ID" value="NZ_LFXJ01000005.1"/>
</dbReference>
<evidence type="ECO:0000313" key="10">
    <source>
        <dbReference type="EMBL" id="KMY31904.1"/>
    </source>
</evidence>
<dbReference type="InterPro" id="IPR001789">
    <property type="entry name" value="Sig_transdc_resp-reg_receiver"/>
</dbReference>
<dbReference type="SUPFAM" id="SSF46894">
    <property type="entry name" value="C-terminal effector domain of the bipartite response regulators"/>
    <property type="match status" value="1"/>
</dbReference>
<gene>
    <name evidence="10" type="ORF">ACZ11_06880</name>
</gene>
<dbReference type="Proteomes" id="UP000037326">
    <property type="component" value="Unassembled WGS sequence"/>
</dbReference>
<evidence type="ECO:0000259" key="9">
    <source>
        <dbReference type="PROSITE" id="PS50110"/>
    </source>
</evidence>
<dbReference type="GO" id="GO:0000160">
    <property type="term" value="P:phosphorelay signal transduction system"/>
    <property type="evidence" value="ECO:0007669"/>
    <property type="project" value="UniProtKB-KW"/>
</dbReference>
<dbReference type="InterPro" id="IPR000792">
    <property type="entry name" value="Tscrpt_reg_LuxR_C"/>
</dbReference>
<dbReference type="PROSITE" id="PS50043">
    <property type="entry name" value="HTH_LUXR_2"/>
    <property type="match status" value="1"/>
</dbReference>
<evidence type="ECO:0000256" key="2">
    <source>
        <dbReference type="ARBA" id="ARBA00022553"/>
    </source>
</evidence>
<dbReference type="InterPro" id="IPR039420">
    <property type="entry name" value="WalR-like"/>
</dbReference>
<comment type="caution">
    <text evidence="10">The sequence shown here is derived from an EMBL/GenBank/DDBJ whole genome shotgun (WGS) entry which is preliminary data.</text>
</comment>
<dbReference type="PANTHER" id="PTHR43214">
    <property type="entry name" value="TWO-COMPONENT RESPONSE REGULATOR"/>
    <property type="match status" value="1"/>
</dbReference>
<comment type="subcellular location">
    <subcellularLocation>
        <location evidence="1">Cytoplasm</location>
    </subcellularLocation>
</comment>
<evidence type="ECO:0000259" key="8">
    <source>
        <dbReference type="PROSITE" id="PS50043"/>
    </source>
</evidence>
<keyword evidence="3" id="KW-0902">Two-component regulatory system</keyword>
<evidence type="ECO:0000256" key="7">
    <source>
        <dbReference type="PROSITE-ProRule" id="PRU00169"/>
    </source>
</evidence>
<keyword evidence="6" id="KW-0804">Transcription</keyword>
<dbReference type="SMART" id="SM00448">
    <property type="entry name" value="REC"/>
    <property type="match status" value="1"/>
</dbReference>
<dbReference type="GeneID" id="96597998"/>
<feature type="domain" description="HTH luxR-type" evidence="8">
    <location>
        <begin position="139"/>
        <end position="204"/>
    </location>
</feature>
<dbReference type="PANTHER" id="PTHR43214:SF1">
    <property type="entry name" value="TRANSCRIPTIONAL REGULATORY PROTEIN COMA"/>
    <property type="match status" value="1"/>
</dbReference>
<dbReference type="GO" id="GO:0006355">
    <property type="term" value="P:regulation of DNA-templated transcription"/>
    <property type="evidence" value="ECO:0007669"/>
    <property type="project" value="InterPro"/>
</dbReference>
<evidence type="ECO:0008006" key="12">
    <source>
        <dbReference type="Google" id="ProtNLM"/>
    </source>
</evidence>
<dbReference type="GO" id="GO:0005737">
    <property type="term" value="C:cytoplasm"/>
    <property type="evidence" value="ECO:0007669"/>
    <property type="project" value="UniProtKB-SubCell"/>
</dbReference>
<feature type="domain" description="Response regulatory" evidence="9">
    <location>
        <begin position="3"/>
        <end position="118"/>
    </location>
</feature>
<sequence>MIKLLIVDDHPIVLAGTKKLFDDVKDMDIRTVSDSKIVMSIIEQQEFDIYLLDINMPNLSGIDLIKLIKKRQPNARIILYTGYDIRDYYSLVIEKNINGILSKTASKEEILYTIRLAMHNRLTMRSDFLDFIKSVFISKKDYKVELTEKEKQILKFLVDGYPNKAIASELDVTQRTVERYLTQLFTVLKVTSRIGAVELAKEQDLI</sequence>
<dbReference type="CDD" id="cd06170">
    <property type="entry name" value="LuxR_C_like"/>
    <property type="match status" value="1"/>
</dbReference>
<proteinExistence type="predicted"/>
<evidence type="ECO:0000256" key="4">
    <source>
        <dbReference type="ARBA" id="ARBA00023015"/>
    </source>
</evidence>
<dbReference type="Gene3D" id="1.10.10.10">
    <property type="entry name" value="Winged helix-like DNA-binding domain superfamily/Winged helix DNA-binding domain"/>
    <property type="match status" value="1"/>
</dbReference>
<dbReference type="InterPro" id="IPR058245">
    <property type="entry name" value="NreC/VraR/RcsB-like_REC"/>
</dbReference>
<evidence type="ECO:0000256" key="3">
    <source>
        <dbReference type="ARBA" id="ARBA00023012"/>
    </source>
</evidence>
<keyword evidence="4" id="KW-0805">Transcription regulation</keyword>
<accession>A0A0K9FBD2</accession>
<dbReference type="SUPFAM" id="SSF52172">
    <property type="entry name" value="CheY-like"/>
    <property type="match status" value="1"/>
</dbReference>
<dbReference type="Pfam" id="PF00072">
    <property type="entry name" value="Response_reg"/>
    <property type="match status" value="1"/>
</dbReference>
<keyword evidence="5" id="KW-0238">DNA-binding</keyword>
<reference evidence="11" key="1">
    <citation type="submission" date="2015-07" db="EMBL/GenBank/DDBJ databases">
        <authorList>
            <consortium name="Consortium for Microbial Forensics and Genomics (microFORGE)"/>
            <person name="Knight B.M."/>
            <person name="Roberts D.P."/>
            <person name="Lin D."/>
            <person name="Hari K."/>
            <person name="Fletcher J."/>
            <person name="Melcher U."/>
            <person name="Blagden T."/>
            <person name="Winegar R.A."/>
        </authorList>
    </citation>
    <scope>NUCLEOTIDE SEQUENCE [LARGE SCALE GENOMIC DNA]</scope>
    <source>
        <strain evidence="11">DSM 23493</strain>
    </source>
</reference>
<evidence type="ECO:0000256" key="5">
    <source>
        <dbReference type="ARBA" id="ARBA00023125"/>
    </source>
</evidence>
<name>A0A0K9FBD2_9BACI</name>
<dbReference type="OrthoDB" id="118459at2"/>